<dbReference type="InterPro" id="IPR035396">
    <property type="entry name" value="Bac_rhamnosid6H"/>
</dbReference>
<protein>
    <recommendedName>
        <fullName evidence="5">Alpha-L-rhamnosidase</fullName>
    </recommendedName>
</protein>
<name>A0A8J3DJ11_9BACT</name>
<dbReference type="Gene3D" id="2.60.420.10">
    <property type="entry name" value="Maltose phosphorylase, domain 3"/>
    <property type="match status" value="1"/>
</dbReference>
<dbReference type="SUPFAM" id="SSF48208">
    <property type="entry name" value="Six-hairpin glycosidases"/>
    <property type="match status" value="1"/>
</dbReference>
<dbReference type="InterPro" id="IPR012341">
    <property type="entry name" value="6hp_glycosidase-like_sf"/>
</dbReference>
<evidence type="ECO:0008006" key="5">
    <source>
        <dbReference type="Google" id="ProtNLM"/>
    </source>
</evidence>
<dbReference type="PANTHER" id="PTHR34987:SF2">
    <property type="entry name" value="B, PUTATIVE (AFU_ORTHOLOGUE AFUA_7G05040)-RELATED"/>
    <property type="match status" value="1"/>
</dbReference>
<accession>A0A8J3DJ11</accession>
<evidence type="ECO:0000313" key="3">
    <source>
        <dbReference type="EMBL" id="GHC05075.1"/>
    </source>
</evidence>
<feature type="domain" description="Alpha-L-rhamnosidase six-hairpin glycosidase" evidence="1">
    <location>
        <begin position="175"/>
        <end position="421"/>
    </location>
</feature>
<feature type="domain" description="Alpha-L-rhamnosidase C-terminal" evidence="2">
    <location>
        <begin position="504"/>
        <end position="559"/>
    </location>
</feature>
<dbReference type="EMBL" id="BMXG01000013">
    <property type="protein sequence ID" value="GHC05075.1"/>
    <property type="molecule type" value="Genomic_DNA"/>
</dbReference>
<evidence type="ECO:0000259" key="1">
    <source>
        <dbReference type="Pfam" id="PF17389"/>
    </source>
</evidence>
<gene>
    <name evidence="3" type="ORF">GCM10007047_22530</name>
</gene>
<keyword evidence="4" id="KW-1185">Reference proteome</keyword>
<proteinExistence type="predicted"/>
<dbReference type="Gene3D" id="1.50.10.10">
    <property type="match status" value="1"/>
</dbReference>
<dbReference type="PANTHER" id="PTHR34987">
    <property type="entry name" value="C, PUTATIVE (AFU_ORTHOLOGUE AFUA_3G02880)-RELATED"/>
    <property type="match status" value="1"/>
</dbReference>
<dbReference type="Gene3D" id="2.60.120.260">
    <property type="entry name" value="Galactose-binding domain-like"/>
    <property type="match status" value="1"/>
</dbReference>
<evidence type="ECO:0000313" key="4">
    <source>
        <dbReference type="Proteomes" id="UP000642829"/>
    </source>
</evidence>
<dbReference type="Pfam" id="PF17389">
    <property type="entry name" value="Bac_rhamnosid6H"/>
    <property type="match status" value="1"/>
</dbReference>
<evidence type="ECO:0000259" key="2">
    <source>
        <dbReference type="Pfam" id="PF17390"/>
    </source>
</evidence>
<dbReference type="GO" id="GO:0005975">
    <property type="term" value="P:carbohydrate metabolic process"/>
    <property type="evidence" value="ECO:0007669"/>
    <property type="project" value="InterPro"/>
</dbReference>
<dbReference type="Proteomes" id="UP000642829">
    <property type="component" value="Unassembled WGS sequence"/>
</dbReference>
<dbReference type="AlphaFoldDB" id="A0A8J3DJ11"/>
<sequence>MPEQNVELWFGGRVRAVRDAFLGTSISAAEAEGKTSLVQSWDSLLQNQNGLKLDSGSCHEVIIDFEQYLCGYPYLEVEGGSGASIRVDWAESLFEETDSSNVTLSTTKGHRGTVIDKCFVGLGDAWIICGQRNVLPALWWRSGRYLRIRIQAADEPIHVNRIGIRTTGYPFNNEASFDCDYKEFLESWPIQVAGIQQCAHEQWVDCPYYEQLSYVGDNICELAFYCLTRDDLITKRCLELFDWSRQDGGLVAERYPSAYRQDSFTYALLYPRLLREQAYWRDDADFISERIPGLRALMEECLYWRNSNGLIGKVPGWSFIDWVESWDEGCGPGVRDGDSSLVNLHLLFALKDYADIENGYGEEFFANRALSLLEEIGQNLKERYWCSEMSLMADDSAKESFSEHAQAWSILSGILTEKEQQSCLEAWLKQQDQLAPMSIYFSYYALDAFYKMRADDAFYERLSFWEELPRLGFTATPERPEPSRSDCHGWGAHPIYHAFSSIAGIRPVSAGFNRVHISPMPGALSFINIRMPHPKGMIHLEWKRTENREEYNIKLPTGVAGIWERNNQRQEFTDSLSGSCELSGAVTVS</sequence>
<dbReference type="InterPro" id="IPR035398">
    <property type="entry name" value="Bac_rhamnosid_C"/>
</dbReference>
<reference evidence="3" key="1">
    <citation type="journal article" date="2014" name="Int. J. Syst. Evol. Microbiol.">
        <title>Complete genome sequence of Corynebacterium casei LMG S-19264T (=DSM 44701T), isolated from a smear-ripened cheese.</title>
        <authorList>
            <consortium name="US DOE Joint Genome Institute (JGI-PGF)"/>
            <person name="Walter F."/>
            <person name="Albersmeier A."/>
            <person name="Kalinowski J."/>
            <person name="Ruckert C."/>
        </authorList>
    </citation>
    <scope>NUCLEOTIDE SEQUENCE</scope>
    <source>
        <strain evidence="3">KCTC 12870</strain>
    </source>
</reference>
<reference evidence="3" key="2">
    <citation type="submission" date="2020-09" db="EMBL/GenBank/DDBJ databases">
        <authorList>
            <person name="Sun Q."/>
            <person name="Kim S."/>
        </authorList>
    </citation>
    <scope>NUCLEOTIDE SEQUENCE</scope>
    <source>
        <strain evidence="3">KCTC 12870</strain>
    </source>
</reference>
<dbReference type="InterPro" id="IPR008928">
    <property type="entry name" value="6-hairpin_glycosidase_sf"/>
</dbReference>
<dbReference type="Pfam" id="PF17390">
    <property type="entry name" value="Bac_rhamnosid_C"/>
    <property type="match status" value="1"/>
</dbReference>
<comment type="caution">
    <text evidence="3">The sequence shown here is derived from an EMBL/GenBank/DDBJ whole genome shotgun (WGS) entry which is preliminary data.</text>
</comment>
<organism evidence="3 4">
    <name type="scientific">Cerasicoccus arenae</name>
    <dbReference type="NCBI Taxonomy" id="424488"/>
    <lineage>
        <taxon>Bacteria</taxon>
        <taxon>Pseudomonadati</taxon>
        <taxon>Verrucomicrobiota</taxon>
        <taxon>Opitutia</taxon>
        <taxon>Puniceicoccales</taxon>
        <taxon>Cerasicoccaceae</taxon>
        <taxon>Cerasicoccus</taxon>
    </lineage>
</organism>